<dbReference type="PANTHER" id="PTHR33116:SF87">
    <property type="entry name" value="OS01G0158850 PROTEIN"/>
    <property type="match status" value="1"/>
</dbReference>
<dbReference type="InterPro" id="IPR043502">
    <property type="entry name" value="DNA/RNA_pol_sf"/>
</dbReference>
<proteinExistence type="predicted"/>
<dbReference type="SUPFAM" id="SSF56672">
    <property type="entry name" value="DNA/RNA polymerases"/>
    <property type="match status" value="1"/>
</dbReference>
<gene>
    <name evidence="2" type="primary">Sb0015s007030</name>
    <name evidence="2" type="ORF">SORBIDRAFT_0015s007030</name>
</gene>
<dbReference type="InterPro" id="IPR005135">
    <property type="entry name" value="Endo/exonuclease/phosphatase"/>
</dbReference>
<accession>C6JS01</accession>
<protein>
    <recommendedName>
        <fullName evidence="1">Reverse transcriptase domain-containing protein</fullName>
    </recommendedName>
</protein>
<dbReference type="CDD" id="cd01650">
    <property type="entry name" value="RT_nLTR_like"/>
    <property type="match status" value="1"/>
</dbReference>
<dbReference type="GO" id="GO:0003824">
    <property type="term" value="F:catalytic activity"/>
    <property type="evidence" value="ECO:0007669"/>
    <property type="project" value="InterPro"/>
</dbReference>
<dbReference type="InterPro" id="IPR036691">
    <property type="entry name" value="Endo/exonu/phosph_ase_sf"/>
</dbReference>
<dbReference type="Gene3D" id="3.60.10.10">
    <property type="entry name" value="Endonuclease/exonuclease/phosphatase"/>
    <property type="match status" value="1"/>
</dbReference>
<dbReference type="InterPro" id="IPR000477">
    <property type="entry name" value="RT_dom"/>
</dbReference>
<dbReference type="PROSITE" id="PS50878">
    <property type="entry name" value="RT_POL"/>
    <property type="match status" value="1"/>
</dbReference>
<reference evidence="2" key="1">
    <citation type="journal article" date="2009" name="Nature">
        <title>The Sorghum bicolor genome and the diversification of grasses.</title>
        <authorList>
            <person name="Paterson A.H."/>
            <person name="Bowers J.E."/>
            <person name="Bruggmann R."/>
            <person name="Dubchak I."/>
            <person name="Grimwood J."/>
            <person name="Gundlach H."/>
            <person name="Haberer G."/>
            <person name="Hellsten U."/>
            <person name="Mitros T."/>
            <person name="Poliakov A."/>
            <person name="Schmutz J."/>
            <person name="Spannagl M."/>
            <person name="Tang H."/>
            <person name="Wang X."/>
            <person name="Wicker T."/>
            <person name="Bharti A.K."/>
            <person name="Chapman J."/>
            <person name="Feltus F.A."/>
            <person name="Gowik U."/>
            <person name="Grigoriev I.V."/>
            <person name="Lyons E."/>
            <person name="Maher C.A."/>
            <person name="Martis M."/>
            <person name="Narechania A."/>
            <person name="Otillar R.P."/>
            <person name="Penning B.W."/>
            <person name="Salamov A.A."/>
            <person name="Wang Y."/>
            <person name="Zhang L."/>
            <person name="Carpita N.C."/>
            <person name="Freeling M."/>
            <person name="Gingle A.R."/>
            <person name="Hash C.T."/>
            <person name="Keller B."/>
            <person name="Klein P."/>
            <person name="Kresovich S."/>
            <person name="McCann M.C."/>
            <person name="Ming R."/>
            <person name="Peterson D.G."/>
            <person name="Mehboob-ur-Rahman"/>
            <person name="Ware D."/>
            <person name="Westhoff P."/>
            <person name="Mayer K.F."/>
            <person name="Messing J."/>
            <person name="Rokhsar D.S."/>
        </authorList>
    </citation>
    <scope>NUCLEOTIDE SEQUENCE [LARGE SCALE GENOMIC DNA]</scope>
</reference>
<dbReference type="AlphaFoldDB" id="C6JS01"/>
<name>C6JS01_SORBI</name>
<feature type="domain" description="Reverse transcriptase" evidence="1">
    <location>
        <begin position="488"/>
        <end position="766"/>
    </location>
</feature>
<dbReference type="HOGENOM" id="CLU_000680_33_1_1"/>
<dbReference type="Pfam" id="PF00078">
    <property type="entry name" value="RVT_1"/>
    <property type="match status" value="1"/>
</dbReference>
<organism evidence="2">
    <name type="scientific">Sorghum bicolor</name>
    <name type="common">Sorghum</name>
    <name type="synonym">Sorghum vulgare</name>
    <dbReference type="NCBI Taxonomy" id="4558"/>
    <lineage>
        <taxon>Eukaryota</taxon>
        <taxon>Viridiplantae</taxon>
        <taxon>Streptophyta</taxon>
        <taxon>Embryophyta</taxon>
        <taxon>Tracheophyta</taxon>
        <taxon>Spermatophyta</taxon>
        <taxon>Magnoliopsida</taxon>
        <taxon>Liliopsida</taxon>
        <taxon>Poales</taxon>
        <taxon>Poaceae</taxon>
        <taxon>PACMAD clade</taxon>
        <taxon>Panicoideae</taxon>
        <taxon>Andropogonodae</taxon>
        <taxon>Andropogoneae</taxon>
        <taxon>Sorghinae</taxon>
        <taxon>Sorghum</taxon>
    </lineage>
</organism>
<evidence type="ECO:0000259" key="1">
    <source>
        <dbReference type="PROSITE" id="PS50878"/>
    </source>
</evidence>
<dbReference type="PANTHER" id="PTHR33116">
    <property type="entry name" value="REVERSE TRANSCRIPTASE ZINC-BINDING DOMAIN-CONTAINING PROTEIN-RELATED-RELATED"/>
    <property type="match status" value="1"/>
</dbReference>
<sequence length="933" mass="108422">MNLIQGLIWNCRGLRKKGVASFLKNLISQYQFHFIGIQETSIQNCDDKVLKRFDNQQDYLWLNNPAKGKSGGILVGLRKEWYDVGTFHKGEFMLQLNLWGRINRIKWNLLVVYGTAHDETKLSFLSELSAFCGRNQDPILVGGDFNIIRYAFEKNKPGHVQRFSDMFSTLINFHDLREIVMTGGVYTWSNNQEDPILEKLDRILISREWEDIFPNTMVKRLPRELSDHNPLILCSGAGQVTKHIEFRFELSWLTNPEFLPSVERIWSKKCNAATSLDRIQQKLKLVKQYFKGWVFNVQGGVKKKRKMIGEELSKLETEEELYGLGKEKIIRKKNLIKEKLQLFEQEELYWHNRCHEQWLLQGDCNTSYFHRVANGRKRKNMVLTLEKDGDIIEGDGELLKHATEYYSELFGPGVDHNIHIDQSLWATLERVSESENEELCKPFCESEIKSALFQMEHNKAVGPDKIPVEFYQVCWNIVKSDIVQLFDDFHSNKVSISRMNCGIITLLPKVAEASKIQQFRPICLLNSLHNLITKTLTLRIEKIAEKLIHSNQIAFMKGRNIMSGILTLHEIFHETKRKKQIGIILKLDFEKAYDKVNWKFLFECLTARGFCTQWCNWLKEVVTGGTVSVKFNNCVGTYIKSYKGVRQGDPLSPVLFNFIADGLTRMILRAQANGLFCGLVDHIIEKGVAVLQYADDTIICLKHSIEGARNLKMLLYMFELMAGLKINFLKSEVITINDEDNWAEVYAGIFNCQVGSFPFKYLGVPVSPSRIHVRDWLPIVEKAYRKLDVWKGNSLSIPGRKTLIDSTLSNAPLYQISIYLLPKTITYKLDKIRRTFFWQGGDTKKKYHLIKWTKICKSKKKGGLGIKCIRKMNISLLCKWLWKLETEDGVWQKIINFKYLKNDSICTVKHNKQIQPFGLIYLRFVMYIFKVER</sequence>
<dbReference type="EMBL" id="GL002609">
    <property type="protein sequence ID" value="EES20322.1"/>
    <property type="molecule type" value="Genomic_DNA"/>
</dbReference>
<evidence type="ECO:0000313" key="2">
    <source>
        <dbReference type="EMBL" id="EES20322.1"/>
    </source>
</evidence>
<dbReference type="SUPFAM" id="SSF56219">
    <property type="entry name" value="DNase I-like"/>
    <property type="match status" value="1"/>
</dbReference>
<dbReference type="Pfam" id="PF03372">
    <property type="entry name" value="Exo_endo_phos"/>
    <property type="match status" value="1"/>
</dbReference>